<dbReference type="Proteomes" id="UP000186817">
    <property type="component" value="Unassembled WGS sequence"/>
</dbReference>
<dbReference type="InterPro" id="IPR019410">
    <property type="entry name" value="Methyltransf_16"/>
</dbReference>
<keyword evidence="1" id="KW-0489">Methyltransferase</keyword>
<sequence>MQLPSFMWDQQFTTLAINGCQCLRPLMATLLNAIGAAFGPLPTLPSCWYDAEQCLQSMPWKERQMNGCFTFELCCIFDGHLGERCWLPGSLYTYEHCCSLAIGSDNQRHIPFWHSKQVLVKLEEQFAESAAYRERGRILTLDQDVPGTFEGEWQIYQPQNVPLVLWESGYLMMRWLEHKAMTSGVFRGSRVLELGAGIGLAAITATLAGAKVVATDGSSEAVQLMQRNIAANLDNEQAARIRPLHLDWTTIVQGADMDPQPVKKLAMQRLSDAGVSGTFDVVVCAALGYVPVPTFHALLGILDLLTDKDTILFWGAGKDFSLHLNQSRNHDEKAVEMDKAFRILNDLGRDRPSHLNLFELRRRPSWRGAPVFLMNDEYSELGAPTKSSVVVSSVGISSVISPIVAFH</sequence>
<dbReference type="PANTHER" id="PTHR14614:SF109">
    <property type="entry name" value="RIBOSOMAL LYSINE N-METHYLTRANSFERASE 5"/>
    <property type="match status" value="1"/>
</dbReference>
<dbReference type="PANTHER" id="PTHR14614">
    <property type="entry name" value="HEPATOCELLULAR CARCINOMA-ASSOCIATED ANTIGEN"/>
    <property type="match status" value="1"/>
</dbReference>
<organism evidence="1 2">
    <name type="scientific">Symbiodinium microadriaticum</name>
    <name type="common">Dinoflagellate</name>
    <name type="synonym">Zooxanthella microadriatica</name>
    <dbReference type="NCBI Taxonomy" id="2951"/>
    <lineage>
        <taxon>Eukaryota</taxon>
        <taxon>Sar</taxon>
        <taxon>Alveolata</taxon>
        <taxon>Dinophyceae</taxon>
        <taxon>Suessiales</taxon>
        <taxon>Symbiodiniaceae</taxon>
        <taxon>Symbiodinium</taxon>
    </lineage>
</organism>
<reference evidence="1 2" key="1">
    <citation type="submission" date="2016-02" db="EMBL/GenBank/DDBJ databases">
        <title>Genome analysis of coral dinoflagellate symbionts highlights evolutionary adaptations to a symbiotic lifestyle.</title>
        <authorList>
            <person name="Aranda M."/>
            <person name="Li Y."/>
            <person name="Liew Y.J."/>
            <person name="Baumgarten S."/>
            <person name="Simakov O."/>
            <person name="Wilson M."/>
            <person name="Piel J."/>
            <person name="Ashoor H."/>
            <person name="Bougouffa S."/>
            <person name="Bajic V.B."/>
            <person name="Ryu T."/>
            <person name="Ravasi T."/>
            <person name="Bayer T."/>
            <person name="Micklem G."/>
            <person name="Kim H."/>
            <person name="Bhak J."/>
            <person name="Lajeunesse T.C."/>
            <person name="Voolstra C.R."/>
        </authorList>
    </citation>
    <scope>NUCLEOTIDE SEQUENCE [LARGE SCALE GENOMIC DNA]</scope>
    <source>
        <strain evidence="1 2">CCMP2467</strain>
    </source>
</reference>
<proteinExistence type="predicted"/>
<dbReference type="EMBL" id="LSRX01000775">
    <property type="protein sequence ID" value="OLP89169.1"/>
    <property type="molecule type" value="Genomic_DNA"/>
</dbReference>
<keyword evidence="1" id="KW-0808">Transferase</keyword>
<comment type="caution">
    <text evidence="1">The sequence shown here is derived from an EMBL/GenBank/DDBJ whole genome shotgun (WGS) entry which is preliminary data.</text>
</comment>
<dbReference type="InterPro" id="IPR029063">
    <property type="entry name" value="SAM-dependent_MTases_sf"/>
</dbReference>
<dbReference type="Pfam" id="PF10294">
    <property type="entry name" value="Methyltransf_16"/>
    <property type="match status" value="1"/>
</dbReference>
<dbReference type="AlphaFoldDB" id="A0A1Q9D1W0"/>
<name>A0A1Q9D1W0_SYMMI</name>
<dbReference type="OMA" id="TEMIRIP"/>
<evidence type="ECO:0000313" key="1">
    <source>
        <dbReference type="EMBL" id="OLP89169.1"/>
    </source>
</evidence>
<dbReference type="GO" id="GO:0008168">
    <property type="term" value="F:methyltransferase activity"/>
    <property type="evidence" value="ECO:0007669"/>
    <property type="project" value="UniProtKB-KW"/>
</dbReference>
<evidence type="ECO:0000313" key="2">
    <source>
        <dbReference type="Proteomes" id="UP000186817"/>
    </source>
</evidence>
<keyword evidence="2" id="KW-1185">Reference proteome</keyword>
<gene>
    <name evidence="1" type="primary">mettl21a</name>
    <name evidence="1" type="ORF">AK812_SmicGene29412</name>
</gene>
<protein>
    <submittedName>
        <fullName evidence="1">Protein N-lysine methyltransferase METTL21A</fullName>
    </submittedName>
</protein>
<accession>A0A1Q9D1W0</accession>
<dbReference type="SUPFAM" id="SSF53335">
    <property type="entry name" value="S-adenosyl-L-methionine-dependent methyltransferases"/>
    <property type="match status" value="1"/>
</dbReference>
<dbReference type="OrthoDB" id="417697at2759"/>
<dbReference type="Gene3D" id="3.40.50.150">
    <property type="entry name" value="Vaccinia Virus protein VP39"/>
    <property type="match status" value="1"/>
</dbReference>
<dbReference type="GO" id="GO:0032259">
    <property type="term" value="P:methylation"/>
    <property type="evidence" value="ECO:0007669"/>
    <property type="project" value="UniProtKB-KW"/>
</dbReference>
<dbReference type="CDD" id="cd02440">
    <property type="entry name" value="AdoMet_MTases"/>
    <property type="match status" value="1"/>
</dbReference>